<proteinExistence type="predicted"/>
<organism evidence="3 4">
    <name type="scientific">Loa loa</name>
    <name type="common">Eye worm</name>
    <name type="synonym">Filaria loa</name>
    <dbReference type="NCBI Taxonomy" id="7209"/>
    <lineage>
        <taxon>Eukaryota</taxon>
        <taxon>Metazoa</taxon>
        <taxon>Ecdysozoa</taxon>
        <taxon>Nematoda</taxon>
        <taxon>Chromadorea</taxon>
        <taxon>Rhabditida</taxon>
        <taxon>Spirurina</taxon>
        <taxon>Spiruromorpha</taxon>
        <taxon>Filarioidea</taxon>
        <taxon>Onchocercidae</taxon>
        <taxon>Loa</taxon>
    </lineage>
</organism>
<sequence>MRLLLSFINLFVTLGETRRSIVMTQWFSTGTRNVKYETIANNMHDINGNIFPQIFNERKDKNGRIVYDCTDIMGKIRQNGEVYERPNGRFKYKCDNGIEIIIACIGSERTSKAIIKVDETYTKDGFWHKCCYYLDKNKKMIDMKPGTVAEIDDTIHHCDDDNNVIRYYAKTTGCMKYGKKYKEDEEFKQNHLRYKCKNGIIDIIGCYMDDIKRNLEIGDIIVDKHMLYKCYFENGAVKYEQYPCGMKGMPSCEISRQQQISIKQFTMPKHSQGFGAFSVAQVKI</sequence>
<accession>A0A1I7VCI4</accession>
<name>A0A1I7VCI4_LOALO</name>
<feature type="signal peptide" evidence="1">
    <location>
        <begin position="1"/>
        <end position="17"/>
    </location>
</feature>
<feature type="chain" id="PRO_5009309946" evidence="1">
    <location>
        <begin position="18"/>
        <end position="284"/>
    </location>
</feature>
<evidence type="ECO:0000313" key="3">
    <source>
        <dbReference type="Proteomes" id="UP000095285"/>
    </source>
</evidence>
<keyword evidence="1" id="KW-0732">Signal</keyword>
<protein>
    <submittedName>
        <fullName evidence="4">Secreted protein</fullName>
    </submittedName>
</protein>
<evidence type="ECO:0000313" key="4">
    <source>
        <dbReference type="WBParaSite" id="EN70_12261"/>
    </source>
</evidence>
<dbReference type="WBParaSite" id="EN70_12261">
    <property type="protein sequence ID" value="EN70_12261"/>
    <property type="gene ID" value="EN70_12261"/>
</dbReference>
<feature type="domain" description="Abnormal cell migration protein 18-like fibronectin type I" evidence="2">
    <location>
        <begin position="172"/>
        <end position="235"/>
    </location>
</feature>
<reference evidence="4" key="2">
    <citation type="submission" date="2016-11" db="UniProtKB">
        <authorList>
            <consortium name="WormBaseParasite"/>
        </authorList>
    </citation>
    <scope>IDENTIFICATION</scope>
</reference>
<evidence type="ECO:0000259" key="2">
    <source>
        <dbReference type="Pfam" id="PF23003"/>
    </source>
</evidence>
<keyword evidence="3" id="KW-1185">Reference proteome</keyword>
<reference evidence="3" key="1">
    <citation type="submission" date="2012-04" db="EMBL/GenBank/DDBJ databases">
        <title>The Genome Sequence of Loa loa.</title>
        <authorList>
            <consortium name="The Broad Institute Genome Sequencing Platform"/>
            <consortium name="Broad Institute Genome Sequencing Center for Infectious Disease"/>
            <person name="Nutman T.B."/>
            <person name="Fink D.L."/>
            <person name="Russ C."/>
            <person name="Young S."/>
            <person name="Zeng Q."/>
            <person name="Gargeya S."/>
            <person name="Alvarado L."/>
            <person name="Berlin A."/>
            <person name="Chapman S.B."/>
            <person name="Chen Z."/>
            <person name="Freedman E."/>
            <person name="Gellesch M."/>
            <person name="Goldberg J."/>
            <person name="Griggs A."/>
            <person name="Gujja S."/>
            <person name="Heilman E.R."/>
            <person name="Heiman D."/>
            <person name="Howarth C."/>
            <person name="Mehta T."/>
            <person name="Neiman D."/>
            <person name="Pearson M."/>
            <person name="Roberts A."/>
            <person name="Saif S."/>
            <person name="Shea T."/>
            <person name="Shenoy N."/>
            <person name="Sisk P."/>
            <person name="Stolte C."/>
            <person name="Sykes S."/>
            <person name="White J."/>
            <person name="Yandava C."/>
            <person name="Haas B."/>
            <person name="Henn M.R."/>
            <person name="Nusbaum C."/>
            <person name="Birren B."/>
        </authorList>
    </citation>
    <scope>NUCLEOTIDE SEQUENCE [LARGE SCALE GENOMIC DNA]</scope>
</reference>
<dbReference type="Pfam" id="PF23003">
    <property type="entry name" value="Fn1_2"/>
    <property type="match status" value="1"/>
</dbReference>
<evidence type="ECO:0000256" key="1">
    <source>
        <dbReference type="SAM" id="SignalP"/>
    </source>
</evidence>
<dbReference type="InterPro" id="IPR055119">
    <property type="entry name" value="Mig18_Fn1"/>
</dbReference>
<dbReference type="AlphaFoldDB" id="A0A1I7VCI4"/>
<dbReference type="STRING" id="7209.A0A1I7VCI4"/>
<dbReference type="Proteomes" id="UP000095285">
    <property type="component" value="Unassembled WGS sequence"/>
</dbReference>